<feature type="region of interest" description="Disordered" evidence="1">
    <location>
        <begin position="11"/>
        <end position="47"/>
    </location>
</feature>
<organism evidence="2">
    <name type="scientific">Solanum lycopersicum</name>
    <name type="common">Tomato</name>
    <name type="synonym">Lycopersicon esculentum</name>
    <dbReference type="NCBI Taxonomy" id="4081"/>
    <lineage>
        <taxon>Eukaryota</taxon>
        <taxon>Viridiplantae</taxon>
        <taxon>Streptophyta</taxon>
        <taxon>Embryophyta</taxon>
        <taxon>Tracheophyta</taxon>
        <taxon>Spermatophyta</taxon>
        <taxon>Magnoliopsida</taxon>
        <taxon>eudicotyledons</taxon>
        <taxon>Gunneridae</taxon>
        <taxon>Pentapetalae</taxon>
        <taxon>asterids</taxon>
        <taxon>lamiids</taxon>
        <taxon>Solanales</taxon>
        <taxon>Solanaceae</taxon>
        <taxon>Solanoideae</taxon>
        <taxon>Solaneae</taxon>
        <taxon>Solanum</taxon>
        <taxon>Solanum subgen. Lycopersicon</taxon>
    </lineage>
</organism>
<reference evidence="2" key="2">
    <citation type="submission" date="2019-01" db="UniProtKB">
        <authorList>
            <consortium name="EnsemblPlants"/>
        </authorList>
    </citation>
    <scope>IDENTIFICATION</scope>
    <source>
        <strain evidence="2">cv. Heinz 1706</strain>
    </source>
</reference>
<dbReference type="OMA" id="DEMIKHQ"/>
<evidence type="ECO:0000256" key="1">
    <source>
        <dbReference type="SAM" id="MobiDB-lite"/>
    </source>
</evidence>
<dbReference type="PaxDb" id="4081-Solyc03g031710.1.1"/>
<evidence type="ECO:0000313" key="3">
    <source>
        <dbReference type="Proteomes" id="UP000004994"/>
    </source>
</evidence>
<dbReference type="Proteomes" id="UP000004994">
    <property type="component" value="Chromosome 3"/>
</dbReference>
<accession>A0A3Q7FFD6</accession>
<protein>
    <recommendedName>
        <fullName evidence="4">AT hook motif-containing protein</fullName>
    </recommendedName>
</protein>
<dbReference type="PANTHER" id="PTHR34682:SF8">
    <property type="entry name" value="AT HOOK MOTIF-CONTAINING PROTEIN"/>
    <property type="match status" value="1"/>
</dbReference>
<dbReference type="InterPro" id="IPR045881">
    <property type="entry name" value="MNM1-like"/>
</dbReference>
<name>A0A3Q7FFD6_SOLLC</name>
<dbReference type="InParanoid" id="A0A3Q7FFD6"/>
<evidence type="ECO:0000313" key="2">
    <source>
        <dbReference type="EnsemblPlants" id="Solyc03g031710.2.1"/>
    </source>
</evidence>
<dbReference type="EnsemblPlants" id="Solyc03g031710.2.1">
    <property type="protein sequence ID" value="Solyc03g031710.2.1"/>
    <property type="gene ID" value="Solyc03g031710.2"/>
</dbReference>
<dbReference type="AlphaFoldDB" id="A0A3Q7FFD6"/>
<dbReference type="Gramene" id="Solyc03g031710.2.1">
    <property type="protein sequence ID" value="Solyc03g031710.2.1"/>
    <property type="gene ID" value="Solyc03g031710.2"/>
</dbReference>
<evidence type="ECO:0008006" key="4">
    <source>
        <dbReference type="Google" id="ProtNLM"/>
    </source>
</evidence>
<keyword evidence="3" id="KW-1185">Reference proteome</keyword>
<dbReference type="FunCoup" id="A0A3Q7FFD6">
    <property type="interactions" value="38"/>
</dbReference>
<feature type="region of interest" description="Disordered" evidence="1">
    <location>
        <begin position="392"/>
        <end position="418"/>
    </location>
</feature>
<sequence>MMSLCEGLHIMNDQTNQENPSPPTILPAKRRRGRPRKDDGPAKRMILQTPTTPAPEIMRQKDITTDENMLGQIVSGVIDGTFDAGYFLSVKLGNNATTLRGLIFEPGRFSPITAANDIAPQVKMHHRRQVITLQDQETGSTNEQLNVSPEQVLLPSDHPSVRNDQRGNPDEMIKHQTQFTPLLENLRMVEQDEVMEVFEVANQSGLELNAEQGKCTNGQKSTQSQLIDSNSIIQTGTLVCSDLNSLNDEIHHNNVVDGSLEMGSNQKQIEAEVENNKSNLETLVQPTELVHYELKKLEIHRAPPIDAQTQLIPTINPELQPKELTQSGQGNQDFQPHQTPSFVELNFLAQESVAAESEVKPSDSIQNEVPFFDMPQHNDTQESISELVDFSMETRNSPKEKQSTDVGTEVEVAGKEET</sequence>
<proteinExistence type="predicted"/>
<dbReference type="PANTHER" id="PTHR34682">
    <property type="entry name" value="AT HOOK MOTIF-CONTAINING PROTEIN"/>
    <property type="match status" value="1"/>
</dbReference>
<reference evidence="2" key="1">
    <citation type="journal article" date="2012" name="Nature">
        <title>The tomato genome sequence provides insights into fleshy fruit evolution.</title>
        <authorList>
            <consortium name="Tomato Genome Consortium"/>
        </authorList>
    </citation>
    <scope>NUCLEOTIDE SEQUENCE [LARGE SCALE GENOMIC DNA]</scope>
    <source>
        <strain evidence="2">cv. Heinz 1706</strain>
    </source>
</reference>
<dbReference type="STRING" id="4081.A0A3Q7FFD6"/>